<dbReference type="Proteomes" id="UP000824058">
    <property type="component" value="Unassembled WGS sequence"/>
</dbReference>
<dbReference type="Pfam" id="PF10546">
    <property type="entry name" value="P63C"/>
    <property type="match status" value="1"/>
</dbReference>
<dbReference type="InterPro" id="IPR018874">
    <property type="entry name" value="Phage_Mx8_p63_C"/>
</dbReference>
<protein>
    <submittedName>
        <fullName evidence="2">P63C domain-containing protein</fullName>
    </submittedName>
</protein>
<dbReference type="EMBL" id="DXBD01000035">
    <property type="protein sequence ID" value="HIZ67740.1"/>
    <property type="molecule type" value="Genomic_DNA"/>
</dbReference>
<evidence type="ECO:0000313" key="3">
    <source>
        <dbReference type="Proteomes" id="UP000824058"/>
    </source>
</evidence>
<reference evidence="2" key="1">
    <citation type="journal article" date="2021" name="PeerJ">
        <title>Extensive microbial diversity within the chicken gut microbiome revealed by metagenomics and culture.</title>
        <authorList>
            <person name="Gilroy R."/>
            <person name="Ravi A."/>
            <person name="Getino M."/>
            <person name="Pursley I."/>
            <person name="Horton D.L."/>
            <person name="Alikhan N.F."/>
            <person name="Baker D."/>
            <person name="Gharbi K."/>
            <person name="Hall N."/>
            <person name="Watson M."/>
            <person name="Adriaenssens E.M."/>
            <person name="Foster-Nyarko E."/>
            <person name="Jarju S."/>
            <person name="Secka A."/>
            <person name="Antonio M."/>
            <person name="Oren A."/>
            <person name="Chaudhuri R.R."/>
            <person name="La Ragione R."/>
            <person name="Hildebrand F."/>
            <person name="Pallen M.J."/>
        </authorList>
    </citation>
    <scope>NUCLEOTIDE SEQUENCE</scope>
    <source>
        <strain evidence="2">ChiBcolR9-63</strain>
    </source>
</reference>
<evidence type="ECO:0000259" key="1">
    <source>
        <dbReference type="Pfam" id="PF10546"/>
    </source>
</evidence>
<comment type="caution">
    <text evidence="2">The sequence shown here is derived from an EMBL/GenBank/DDBJ whole genome shotgun (WGS) entry which is preliminary data.</text>
</comment>
<reference evidence="2" key="2">
    <citation type="submission" date="2021-04" db="EMBL/GenBank/DDBJ databases">
        <authorList>
            <person name="Gilroy R."/>
        </authorList>
    </citation>
    <scope>NUCLEOTIDE SEQUENCE</scope>
    <source>
        <strain evidence="2">ChiBcolR9-63</strain>
    </source>
</reference>
<accession>A0A9D2FVU6</accession>
<organism evidence="2 3">
    <name type="scientific">Candidatus Streptococcus faecavium</name>
    <dbReference type="NCBI Taxonomy" id="2838763"/>
    <lineage>
        <taxon>Bacteria</taxon>
        <taxon>Bacillati</taxon>
        <taxon>Bacillota</taxon>
        <taxon>Bacilli</taxon>
        <taxon>Lactobacillales</taxon>
        <taxon>Streptococcaceae</taxon>
        <taxon>Streptococcus</taxon>
    </lineage>
</organism>
<evidence type="ECO:0000313" key="2">
    <source>
        <dbReference type="EMBL" id="HIZ67740.1"/>
    </source>
</evidence>
<feature type="domain" description="Bacteriophage Mx8 p63 C-terminal" evidence="1">
    <location>
        <begin position="158"/>
        <end position="251"/>
    </location>
</feature>
<proteinExistence type="predicted"/>
<name>A0A9D2FVU6_9STRE</name>
<dbReference type="AlphaFoldDB" id="A0A9D2FVU6"/>
<sequence>MGEILKATHEGKLELGNSVIDVAVLENGQRIITQSGVFKALDRPARGNSRVIGIPTFMDAKNLQPLITQDLRDVINKIEYIGKNGKTQSGFDANILPLVSDLYLRAREKGVIKTESQLQTAQKAEILVRSLAKVGMTALVDEATGYQYERERFELQKIISAYINDELLKWQKMFPDEFYFEIFRLNGWDYTVQSIKKRPGVVGKWTNELIYKRLPSGVLEELKRRTPRSEKGNYTARFFQNLTPDIGHPELTAQIYKVIGIMRISKNWNDFKEKFTLMSSREDGQLELEIEDSSGDISPS</sequence>
<gene>
    <name evidence="2" type="ORF">H9965_04650</name>
</gene>